<name>A0A6A6H9I8_VIRVR</name>
<evidence type="ECO:0000256" key="5">
    <source>
        <dbReference type="ARBA" id="ARBA00023015"/>
    </source>
</evidence>
<dbReference type="InterPro" id="IPR051061">
    <property type="entry name" value="Zinc_finger_trans_reg"/>
</dbReference>
<keyword evidence="2" id="KW-0479">Metal-binding</keyword>
<evidence type="ECO:0000256" key="7">
    <source>
        <dbReference type="ARBA" id="ARBA00023242"/>
    </source>
</evidence>
<dbReference type="GO" id="GO:0005634">
    <property type="term" value="C:nucleus"/>
    <property type="evidence" value="ECO:0007669"/>
    <property type="project" value="UniProtKB-SubCell"/>
</dbReference>
<evidence type="ECO:0000256" key="1">
    <source>
        <dbReference type="ARBA" id="ARBA00004123"/>
    </source>
</evidence>
<dbReference type="OrthoDB" id="2687452at2759"/>
<reference evidence="9" key="1">
    <citation type="journal article" date="2020" name="Stud. Mycol.">
        <title>101 Dothideomycetes genomes: a test case for predicting lifestyles and emergence of pathogens.</title>
        <authorList>
            <person name="Haridas S."/>
            <person name="Albert R."/>
            <person name="Binder M."/>
            <person name="Bloem J."/>
            <person name="Labutti K."/>
            <person name="Salamov A."/>
            <person name="Andreopoulos B."/>
            <person name="Baker S."/>
            <person name="Barry K."/>
            <person name="Bills G."/>
            <person name="Bluhm B."/>
            <person name="Cannon C."/>
            <person name="Castanera R."/>
            <person name="Culley D."/>
            <person name="Daum C."/>
            <person name="Ezra D."/>
            <person name="Gonzalez J."/>
            <person name="Henrissat B."/>
            <person name="Kuo A."/>
            <person name="Liang C."/>
            <person name="Lipzen A."/>
            <person name="Lutzoni F."/>
            <person name="Magnuson J."/>
            <person name="Mondo S."/>
            <person name="Nolan M."/>
            <person name="Ohm R."/>
            <person name="Pangilinan J."/>
            <person name="Park H.-J."/>
            <person name="Ramirez L."/>
            <person name="Alfaro M."/>
            <person name="Sun H."/>
            <person name="Tritt A."/>
            <person name="Yoshinaga Y."/>
            <person name="Zwiers L.-H."/>
            <person name="Turgeon B."/>
            <person name="Goodwin S."/>
            <person name="Spatafora J."/>
            <person name="Crous P."/>
            <person name="Grigoriev I."/>
        </authorList>
    </citation>
    <scope>NUCLEOTIDE SEQUENCE</scope>
    <source>
        <strain evidence="9">Tuck. ex Michener</strain>
    </source>
</reference>
<dbReference type="PANTHER" id="PTHR46179">
    <property type="entry name" value="ZINC FINGER PROTEIN"/>
    <property type="match status" value="1"/>
</dbReference>
<keyword evidence="3" id="KW-0863">Zinc-finger</keyword>
<evidence type="ECO:0000313" key="9">
    <source>
        <dbReference type="EMBL" id="KAF2234173.1"/>
    </source>
</evidence>
<keyword evidence="10" id="KW-1185">Reference proteome</keyword>
<dbReference type="AlphaFoldDB" id="A0A6A6H9I8"/>
<dbReference type="GO" id="GO:0006357">
    <property type="term" value="P:regulation of transcription by RNA polymerase II"/>
    <property type="evidence" value="ECO:0007669"/>
    <property type="project" value="TreeGrafter"/>
</dbReference>
<evidence type="ECO:0000313" key="10">
    <source>
        <dbReference type="Proteomes" id="UP000800092"/>
    </source>
</evidence>
<evidence type="ECO:0000256" key="2">
    <source>
        <dbReference type="ARBA" id="ARBA00022723"/>
    </source>
</evidence>
<evidence type="ECO:0000256" key="4">
    <source>
        <dbReference type="ARBA" id="ARBA00022833"/>
    </source>
</evidence>
<keyword evidence="5" id="KW-0805">Transcription regulation</keyword>
<dbReference type="GO" id="GO:0008270">
    <property type="term" value="F:zinc ion binding"/>
    <property type="evidence" value="ECO:0007669"/>
    <property type="project" value="UniProtKB-KW"/>
</dbReference>
<comment type="subcellular location">
    <subcellularLocation>
        <location evidence="1">Nucleus</location>
    </subcellularLocation>
</comment>
<dbReference type="InterPro" id="IPR013087">
    <property type="entry name" value="Znf_C2H2_type"/>
</dbReference>
<feature type="domain" description="C2H2-type" evidence="8">
    <location>
        <begin position="258"/>
        <end position="281"/>
    </location>
</feature>
<keyword evidence="6" id="KW-0804">Transcription</keyword>
<gene>
    <name evidence="9" type="ORF">EV356DRAFT_567303</name>
</gene>
<evidence type="ECO:0000256" key="3">
    <source>
        <dbReference type="ARBA" id="ARBA00022771"/>
    </source>
</evidence>
<dbReference type="Gene3D" id="3.30.160.60">
    <property type="entry name" value="Classic Zinc Finger"/>
    <property type="match status" value="1"/>
</dbReference>
<dbReference type="PROSITE" id="PS00028">
    <property type="entry name" value="ZINC_FINGER_C2H2_1"/>
    <property type="match status" value="1"/>
</dbReference>
<keyword evidence="7" id="KW-0539">Nucleus</keyword>
<protein>
    <recommendedName>
        <fullName evidence="8">C2H2-type domain-containing protein</fullName>
    </recommendedName>
</protein>
<proteinExistence type="predicted"/>
<dbReference type="Proteomes" id="UP000800092">
    <property type="component" value="Unassembled WGS sequence"/>
</dbReference>
<keyword evidence="4" id="KW-0862">Zinc</keyword>
<organism evidence="9 10">
    <name type="scientific">Viridothelium virens</name>
    <name type="common">Speckled blister lichen</name>
    <name type="synonym">Trypethelium virens</name>
    <dbReference type="NCBI Taxonomy" id="1048519"/>
    <lineage>
        <taxon>Eukaryota</taxon>
        <taxon>Fungi</taxon>
        <taxon>Dikarya</taxon>
        <taxon>Ascomycota</taxon>
        <taxon>Pezizomycotina</taxon>
        <taxon>Dothideomycetes</taxon>
        <taxon>Dothideomycetes incertae sedis</taxon>
        <taxon>Trypetheliales</taxon>
        <taxon>Trypetheliaceae</taxon>
        <taxon>Viridothelium</taxon>
    </lineage>
</organism>
<accession>A0A6A6H9I8</accession>
<dbReference type="SMART" id="SM00355">
    <property type="entry name" value="ZnF_C2H2"/>
    <property type="match status" value="5"/>
</dbReference>
<evidence type="ECO:0000259" key="8">
    <source>
        <dbReference type="PROSITE" id="PS00028"/>
    </source>
</evidence>
<evidence type="ECO:0000256" key="6">
    <source>
        <dbReference type="ARBA" id="ARBA00023163"/>
    </source>
</evidence>
<dbReference type="PANTHER" id="PTHR46179:SF13">
    <property type="entry name" value="C2H2-TYPE DOMAIN-CONTAINING PROTEIN"/>
    <property type="match status" value="1"/>
</dbReference>
<dbReference type="EMBL" id="ML991800">
    <property type="protein sequence ID" value="KAF2234173.1"/>
    <property type="molecule type" value="Genomic_DNA"/>
</dbReference>
<sequence length="388" mass="43237">MSSEQWYDHSYEQFIQEDLRSLGLLDDPSTTSFYDTWSDNLLESDQVIIQQDDQPFLDADGAEQSGMRGDTAVDFATNILATPEHLALPDLAAAFSGAGQMADDAEGLQSSESPLQTADGIAGPSQMDDSEVFWGTGGVPSTDLTTPSNGVAESTDLDFSRTGPINLPLDHPCGPPIRENQLLKDFEWAGPQKCHMRDCTSRATFRSRSSLKTHIENIHATPLVCTHLGCSYKKPFGKLCDLKRHIATVHNDERAHPCLESDCQEVFSRRDKMMQHAREKHELFSCSLNHCLATLFATQRESHIRDSHDSYECAIGSCKQGPSSRFTRDNLRRHLQTSHRISYFAIHGVLNNVSLLVTEGDKLWCVNNPRRARYQDCTSCPSGNRDGQ</sequence>